<feature type="region of interest" description="Disordered" evidence="2">
    <location>
        <begin position="502"/>
        <end position="524"/>
    </location>
</feature>
<dbReference type="RefSeq" id="XP_024375849.1">
    <property type="nucleotide sequence ID" value="XM_024520081.2"/>
</dbReference>
<dbReference type="RefSeq" id="XP_024375850.1">
    <property type="nucleotide sequence ID" value="XM_024520082.2"/>
</dbReference>
<dbReference type="RefSeq" id="XP_024375848.1">
    <property type="nucleotide sequence ID" value="XM_024520080.2"/>
</dbReference>
<accession>A0A2K1KK33</accession>
<name>A0A2K1KK33_PHYPA</name>
<feature type="coiled-coil region" evidence="1">
    <location>
        <begin position="50"/>
        <end position="122"/>
    </location>
</feature>
<dbReference type="KEGG" id="ppp:112282476"/>
<evidence type="ECO:0000313" key="4">
    <source>
        <dbReference type="EnsemblPlants" id="PAC:32954988.CDS.1"/>
    </source>
</evidence>
<dbReference type="RefSeq" id="XP_024375857.1">
    <property type="nucleotide sequence ID" value="XM_024520089.2"/>
</dbReference>
<feature type="region of interest" description="Disordered" evidence="2">
    <location>
        <begin position="583"/>
        <end position="644"/>
    </location>
</feature>
<dbReference type="AlphaFoldDB" id="A0A2K1KK33"/>
<dbReference type="EMBL" id="ABEU02000005">
    <property type="protein sequence ID" value="PNR54136.1"/>
    <property type="molecule type" value="Genomic_DNA"/>
</dbReference>
<dbReference type="Gramene" id="Pp3c5_17170V3.1">
    <property type="protein sequence ID" value="PAC:32954988.CDS.1"/>
    <property type="gene ID" value="Pp3c5_17170"/>
</dbReference>
<gene>
    <name evidence="4" type="primary">LOC112282476</name>
    <name evidence="3" type="ORF">PHYPA_007812</name>
</gene>
<dbReference type="RefSeq" id="XP_024375856.1">
    <property type="nucleotide sequence ID" value="XM_024520088.2"/>
</dbReference>
<dbReference type="GeneID" id="112282476"/>
<dbReference type="EnsemblPlants" id="Pp3c5_17170V3.5">
    <property type="protein sequence ID" value="PAC:32954991.CDS.1"/>
    <property type="gene ID" value="Pp3c5_17170"/>
</dbReference>
<dbReference type="PaxDb" id="3218-PP1S116_101V6.1"/>
<feature type="compositionally biased region" description="Polar residues" evidence="2">
    <location>
        <begin position="284"/>
        <end position="293"/>
    </location>
</feature>
<evidence type="ECO:0000313" key="5">
    <source>
        <dbReference type="Proteomes" id="UP000006727"/>
    </source>
</evidence>
<dbReference type="Gramene" id="Pp3c5_17170V3.6">
    <property type="protein sequence ID" value="PAC:32954992.CDS.1"/>
    <property type="gene ID" value="Pp3c5_17170"/>
</dbReference>
<organism evidence="3">
    <name type="scientific">Physcomitrium patens</name>
    <name type="common">Spreading-leaved earth moss</name>
    <name type="synonym">Physcomitrella patens</name>
    <dbReference type="NCBI Taxonomy" id="3218"/>
    <lineage>
        <taxon>Eukaryota</taxon>
        <taxon>Viridiplantae</taxon>
        <taxon>Streptophyta</taxon>
        <taxon>Embryophyta</taxon>
        <taxon>Bryophyta</taxon>
        <taxon>Bryophytina</taxon>
        <taxon>Bryopsida</taxon>
        <taxon>Funariidae</taxon>
        <taxon>Funariales</taxon>
        <taxon>Funariaceae</taxon>
        <taxon>Physcomitrium</taxon>
    </lineage>
</organism>
<dbReference type="OrthoDB" id="1939693at2759"/>
<evidence type="ECO:0000313" key="3">
    <source>
        <dbReference type="EMBL" id="PNR54136.1"/>
    </source>
</evidence>
<keyword evidence="5" id="KW-1185">Reference proteome</keyword>
<dbReference type="EnsemblPlants" id="Pp3c5_17170V3.2">
    <property type="protein sequence ID" value="PAC:32954989.CDS.1"/>
    <property type="gene ID" value="Pp3c5_17170"/>
</dbReference>
<dbReference type="Gramene" id="Pp3c5_17170V3.3">
    <property type="protein sequence ID" value="PAC:32954990.CDS.1"/>
    <property type="gene ID" value="Pp3c5_17170"/>
</dbReference>
<dbReference type="Proteomes" id="UP000006727">
    <property type="component" value="Chromosome 5"/>
</dbReference>
<dbReference type="EnsemblPlants" id="Pp3c5_17170V3.7">
    <property type="protein sequence ID" value="PAC:32954993.CDS.1"/>
    <property type="gene ID" value="Pp3c5_17170"/>
</dbReference>
<dbReference type="RefSeq" id="XP_024375853.1">
    <property type="nucleotide sequence ID" value="XM_024520085.2"/>
</dbReference>
<protein>
    <submittedName>
        <fullName evidence="3 4">Uncharacterized protein</fullName>
    </submittedName>
</protein>
<reference evidence="3 5" key="2">
    <citation type="journal article" date="2018" name="Plant J.">
        <title>The Physcomitrella patens chromosome-scale assembly reveals moss genome structure and evolution.</title>
        <authorList>
            <person name="Lang D."/>
            <person name="Ullrich K.K."/>
            <person name="Murat F."/>
            <person name="Fuchs J."/>
            <person name="Jenkins J."/>
            <person name="Haas F.B."/>
            <person name="Piednoel M."/>
            <person name="Gundlach H."/>
            <person name="Van Bel M."/>
            <person name="Meyberg R."/>
            <person name="Vives C."/>
            <person name="Morata J."/>
            <person name="Symeonidi A."/>
            <person name="Hiss M."/>
            <person name="Muchero W."/>
            <person name="Kamisugi Y."/>
            <person name="Saleh O."/>
            <person name="Blanc G."/>
            <person name="Decker E.L."/>
            <person name="van Gessel N."/>
            <person name="Grimwood J."/>
            <person name="Hayes R.D."/>
            <person name="Graham S.W."/>
            <person name="Gunter L.E."/>
            <person name="McDaniel S.F."/>
            <person name="Hoernstein S.N.W."/>
            <person name="Larsson A."/>
            <person name="Li F.W."/>
            <person name="Perroud P.F."/>
            <person name="Phillips J."/>
            <person name="Ranjan P."/>
            <person name="Rokshar D.S."/>
            <person name="Rothfels C.J."/>
            <person name="Schneider L."/>
            <person name="Shu S."/>
            <person name="Stevenson D.W."/>
            <person name="Thummler F."/>
            <person name="Tillich M."/>
            <person name="Villarreal Aguilar J.C."/>
            <person name="Widiez T."/>
            <person name="Wong G.K."/>
            <person name="Wymore A."/>
            <person name="Zhang Y."/>
            <person name="Zimmer A.D."/>
            <person name="Quatrano R.S."/>
            <person name="Mayer K.F.X."/>
            <person name="Goodstein D."/>
            <person name="Casacuberta J.M."/>
            <person name="Vandepoele K."/>
            <person name="Reski R."/>
            <person name="Cuming A.C."/>
            <person name="Tuskan G.A."/>
            <person name="Maumus F."/>
            <person name="Salse J."/>
            <person name="Schmutz J."/>
            <person name="Rensing S.A."/>
        </authorList>
    </citation>
    <scope>NUCLEOTIDE SEQUENCE [LARGE SCALE GENOMIC DNA]</scope>
    <source>
        <strain evidence="4 5">cv. Gransden 2004</strain>
    </source>
</reference>
<dbReference type="EnsemblPlants" id="Pp3c5_17170V3.1">
    <property type="protein sequence ID" value="PAC:32954988.CDS.1"/>
    <property type="gene ID" value="Pp3c5_17170"/>
</dbReference>
<keyword evidence="1" id="KW-0175">Coiled coil</keyword>
<dbReference type="Gramene" id="Pp3c5_17170V3.2">
    <property type="protein sequence ID" value="PAC:32954989.CDS.1"/>
    <property type="gene ID" value="Pp3c5_17170"/>
</dbReference>
<dbReference type="EnsemblPlants" id="Pp3c5_17170V3.3">
    <property type="protein sequence ID" value="PAC:32954990.CDS.1"/>
    <property type="gene ID" value="Pp3c5_17170"/>
</dbReference>
<sequence>MVVVMEGDMPSMVDNVEVTNNHGGQLGGNVVLDKSDVGNGLNERQLAEKLERSEAGRKKLRLAIALLKEKLDATSQALEVNEVLRQQVERERLNFDTERKKAENEKLLREKVEEENLTIKEQFIGVLQRLDFLESSYKADRSEFDRIRLEVKETVGAISSALQAVEATKSLYHSLERSIHAKINGAVQSSSKSLAIAQSGQATTSRAQAAALAAQSLAKAVQKEVQLVSSQVATLQKQASNLHALEASLLQESQLRGPGTPMNSPDSGETNASLAVLKDKVTTDAVSPSNSAPQGIVPKKCQTETQKSSQSIVGSGEADMLSVLVASTEKSRNNLVSSSATFPPRGGMILSRSQIPDGGLKSQTSIPQVRAGVKSPRIGPPESASREECTSNVPPKQLVSTSCKKGPVAIIMGVDSILSPAARIPAPLDSAKKPVPSLYITPSGARTSSLQKQVEARPHKVLDASKGLTNKRPVVRKAQEDLNVAGSNQAMDGCPLNAALRSKNSTGVTESQATTASGSMARNGNCNNLIVQADDISPEGMLQLYDKPCPNAATKLLKSIIKMFQKEEKNRRNMEDKLIALQEALEGRDGSGQTGQTFPKRKRESKKEKDDGTFEEEREKRQRQVKESKKKVTSLSHGDAATSPGERLCTAVDKCLPQENGAQQNDNLLTGDCQPVQDRLSEMISTLQHTCKGEGLFETPGECQESLDVPSVAECKDASDVNVCNEDIFKEETGTSIDLENIDDALGEDWWAKKVLLSPISESDLAT</sequence>
<dbReference type="Gramene" id="Pp3c5_17170V3.5">
    <property type="protein sequence ID" value="PAC:32954991.CDS.1"/>
    <property type="gene ID" value="Pp3c5_17170"/>
</dbReference>
<feature type="compositionally biased region" description="Polar residues" evidence="2">
    <location>
        <begin position="303"/>
        <end position="313"/>
    </location>
</feature>
<proteinExistence type="predicted"/>
<feature type="region of interest" description="Disordered" evidence="2">
    <location>
        <begin position="371"/>
        <end position="397"/>
    </location>
</feature>
<feature type="region of interest" description="Disordered" evidence="2">
    <location>
        <begin position="282"/>
        <end position="313"/>
    </location>
</feature>
<dbReference type="Gramene" id="Pp3c5_17170V3.7">
    <property type="protein sequence ID" value="PAC:32954993.CDS.1"/>
    <property type="gene ID" value="Pp3c5_17170"/>
</dbReference>
<evidence type="ECO:0000256" key="1">
    <source>
        <dbReference type="SAM" id="Coils"/>
    </source>
</evidence>
<dbReference type="EnsemblPlants" id="Pp3c5_17170V3.6">
    <property type="protein sequence ID" value="PAC:32954992.CDS.1"/>
    <property type="gene ID" value="Pp3c5_17170"/>
</dbReference>
<reference evidence="3 5" key="1">
    <citation type="journal article" date="2008" name="Science">
        <title>The Physcomitrella genome reveals evolutionary insights into the conquest of land by plants.</title>
        <authorList>
            <person name="Rensing S."/>
            <person name="Lang D."/>
            <person name="Zimmer A."/>
            <person name="Terry A."/>
            <person name="Salamov A."/>
            <person name="Shapiro H."/>
            <person name="Nishiyama T."/>
            <person name="Perroud P.-F."/>
            <person name="Lindquist E."/>
            <person name="Kamisugi Y."/>
            <person name="Tanahashi T."/>
            <person name="Sakakibara K."/>
            <person name="Fujita T."/>
            <person name="Oishi K."/>
            <person name="Shin-I T."/>
            <person name="Kuroki Y."/>
            <person name="Toyoda A."/>
            <person name="Suzuki Y."/>
            <person name="Hashimoto A."/>
            <person name="Yamaguchi K."/>
            <person name="Sugano A."/>
            <person name="Kohara Y."/>
            <person name="Fujiyama A."/>
            <person name="Anterola A."/>
            <person name="Aoki S."/>
            <person name="Ashton N."/>
            <person name="Barbazuk W.B."/>
            <person name="Barker E."/>
            <person name="Bennetzen J."/>
            <person name="Bezanilla M."/>
            <person name="Blankenship R."/>
            <person name="Cho S.H."/>
            <person name="Dutcher S."/>
            <person name="Estelle M."/>
            <person name="Fawcett J.A."/>
            <person name="Gundlach H."/>
            <person name="Hanada K."/>
            <person name="Heyl A."/>
            <person name="Hicks K.A."/>
            <person name="Hugh J."/>
            <person name="Lohr M."/>
            <person name="Mayer K."/>
            <person name="Melkozernov A."/>
            <person name="Murata T."/>
            <person name="Nelson D."/>
            <person name="Pils B."/>
            <person name="Prigge M."/>
            <person name="Reiss B."/>
            <person name="Renner T."/>
            <person name="Rombauts S."/>
            <person name="Rushton P."/>
            <person name="Sanderfoot A."/>
            <person name="Schween G."/>
            <person name="Shiu S.-H."/>
            <person name="Stueber K."/>
            <person name="Theodoulou F.L."/>
            <person name="Tu H."/>
            <person name="Van de Peer Y."/>
            <person name="Verrier P.J."/>
            <person name="Waters E."/>
            <person name="Wood A."/>
            <person name="Yang L."/>
            <person name="Cove D."/>
            <person name="Cuming A."/>
            <person name="Hasebe M."/>
            <person name="Lucas S."/>
            <person name="Mishler D.B."/>
            <person name="Reski R."/>
            <person name="Grigoriev I."/>
            <person name="Quatrano R.S."/>
            <person name="Boore J.L."/>
        </authorList>
    </citation>
    <scope>NUCLEOTIDE SEQUENCE [LARGE SCALE GENOMIC DNA]</scope>
    <source>
        <strain evidence="4 5">cv. Gransden 2004</strain>
    </source>
</reference>
<evidence type="ECO:0000256" key="2">
    <source>
        <dbReference type="SAM" id="MobiDB-lite"/>
    </source>
</evidence>
<dbReference type="RefSeq" id="XP_024375855.1">
    <property type="nucleotide sequence ID" value="XM_024520087.2"/>
</dbReference>
<feature type="compositionally biased region" description="Basic and acidic residues" evidence="2">
    <location>
        <begin position="605"/>
        <end position="627"/>
    </location>
</feature>
<dbReference type="RefSeq" id="XP_024375854.1">
    <property type="nucleotide sequence ID" value="XM_024520086.2"/>
</dbReference>
<reference evidence="4" key="3">
    <citation type="submission" date="2020-12" db="UniProtKB">
        <authorList>
            <consortium name="EnsemblPlants"/>
        </authorList>
    </citation>
    <scope>IDENTIFICATION</scope>
</reference>